<comment type="similarity">
    <text evidence="1">Belongs to the metallo-dependent hydrolases superfamily.</text>
</comment>
<dbReference type="PANTHER" id="PTHR43569:SF2">
    <property type="entry name" value="AMIDOHYDROLASE-RELATED DOMAIN-CONTAINING PROTEIN"/>
    <property type="match status" value="1"/>
</dbReference>
<keyword evidence="4" id="KW-1185">Reference proteome</keyword>
<protein>
    <submittedName>
        <fullName evidence="3">L-rhamnono-gamma-lactonase</fullName>
        <ecNumber evidence="3">3.1.1.65</ecNumber>
    </submittedName>
</protein>
<keyword evidence="3" id="KW-0378">Hydrolase</keyword>
<proteinExistence type="inferred from homology"/>
<organism evidence="3 4">
    <name type="scientific">Extremus antarcticus</name>
    <dbReference type="NCBI Taxonomy" id="702011"/>
    <lineage>
        <taxon>Eukaryota</taxon>
        <taxon>Fungi</taxon>
        <taxon>Dikarya</taxon>
        <taxon>Ascomycota</taxon>
        <taxon>Pezizomycotina</taxon>
        <taxon>Dothideomycetes</taxon>
        <taxon>Dothideomycetidae</taxon>
        <taxon>Mycosphaerellales</taxon>
        <taxon>Extremaceae</taxon>
        <taxon>Extremus</taxon>
    </lineage>
</organism>
<dbReference type="EC" id="3.1.1.65" evidence="3"/>
<dbReference type="Gene3D" id="3.20.20.140">
    <property type="entry name" value="Metal-dependent hydrolases"/>
    <property type="match status" value="1"/>
</dbReference>
<dbReference type="GO" id="GO:0050033">
    <property type="term" value="F:L-rhamnono-1,4-lactonase activity"/>
    <property type="evidence" value="ECO:0007669"/>
    <property type="project" value="UniProtKB-EC"/>
</dbReference>
<feature type="domain" description="Amidohydrolase-related" evidence="2">
    <location>
        <begin position="7"/>
        <end position="346"/>
    </location>
</feature>
<dbReference type="SUPFAM" id="SSF51556">
    <property type="entry name" value="Metallo-dependent hydrolases"/>
    <property type="match status" value="1"/>
</dbReference>
<name>A0AAJ0GD88_9PEZI</name>
<accession>A0AAJ0GD88</accession>
<sequence>MAKQKVIDSHIHLWPPETSNEQGHTWMTPGNPLAKPHLLEHYLKASYQNENDESDVEVEGVIYVETDVRYDDPRSGADVATWAKGPLDEISFLRSIVNGAYGERESKMLLGVVPWAPMDQPPSVLREYLRLAEERAGEKCWKRVKGFRFLLQFFTDQESFEKLVLGDDFIGNLKELGNRNFSFDVGVDQRSGGSWQLELVAKAMEKAHEGVDEDKKIVSIVNHLCKPAFDEPGAAFERWCSAITAMSRLSKTYMKLSGAFSELPERLSNVQEIAGALGPWLMHLFENFGAKRIMFGSDWPVCNVQGPRGEDSWTVWKDIAMSWSADSRYALSLDDVDWLWYETARGAYTTE</sequence>
<dbReference type="EMBL" id="JAWDJX010000009">
    <property type="protein sequence ID" value="KAK3055137.1"/>
    <property type="molecule type" value="Genomic_DNA"/>
</dbReference>
<dbReference type="InterPro" id="IPR052350">
    <property type="entry name" value="Metallo-dep_Lactonases"/>
</dbReference>
<dbReference type="PANTHER" id="PTHR43569">
    <property type="entry name" value="AMIDOHYDROLASE"/>
    <property type="match status" value="1"/>
</dbReference>
<dbReference type="Proteomes" id="UP001271007">
    <property type="component" value="Unassembled WGS sequence"/>
</dbReference>
<dbReference type="InterPro" id="IPR006680">
    <property type="entry name" value="Amidohydro-rel"/>
</dbReference>
<evidence type="ECO:0000259" key="2">
    <source>
        <dbReference type="Pfam" id="PF04909"/>
    </source>
</evidence>
<dbReference type="InterPro" id="IPR032466">
    <property type="entry name" value="Metal_Hydrolase"/>
</dbReference>
<reference evidence="3" key="1">
    <citation type="submission" date="2023-04" db="EMBL/GenBank/DDBJ databases">
        <title>Black Yeasts Isolated from many extreme environments.</title>
        <authorList>
            <person name="Coleine C."/>
            <person name="Stajich J.E."/>
            <person name="Selbmann L."/>
        </authorList>
    </citation>
    <scope>NUCLEOTIDE SEQUENCE</scope>
    <source>
        <strain evidence="3">CCFEE 5312</strain>
    </source>
</reference>
<comment type="caution">
    <text evidence="3">The sequence shown here is derived from an EMBL/GenBank/DDBJ whole genome shotgun (WGS) entry which is preliminary data.</text>
</comment>
<gene>
    <name evidence="3" type="primary">LRA2</name>
    <name evidence="3" type="ORF">LTR09_003690</name>
</gene>
<dbReference type="AlphaFoldDB" id="A0AAJ0GD88"/>
<evidence type="ECO:0000256" key="1">
    <source>
        <dbReference type="ARBA" id="ARBA00038310"/>
    </source>
</evidence>
<dbReference type="Pfam" id="PF04909">
    <property type="entry name" value="Amidohydro_2"/>
    <property type="match status" value="1"/>
</dbReference>
<evidence type="ECO:0000313" key="3">
    <source>
        <dbReference type="EMBL" id="KAK3055137.1"/>
    </source>
</evidence>
<evidence type="ECO:0000313" key="4">
    <source>
        <dbReference type="Proteomes" id="UP001271007"/>
    </source>
</evidence>